<reference evidence="2" key="1">
    <citation type="submission" date="2021-01" db="EMBL/GenBank/DDBJ databases">
        <authorList>
            <consortium name="Genoscope - CEA"/>
            <person name="William W."/>
        </authorList>
    </citation>
    <scope>NUCLEOTIDE SEQUENCE</scope>
</reference>
<dbReference type="AlphaFoldDB" id="A0A816LJT5"/>
<protein>
    <submittedName>
        <fullName evidence="2">(rape) hypothetical protein</fullName>
    </submittedName>
</protein>
<organism evidence="2">
    <name type="scientific">Brassica napus</name>
    <name type="common">Rape</name>
    <dbReference type="NCBI Taxonomy" id="3708"/>
    <lineage>
        <taxon>Eukaryota</taxon>
        <taxon>Viridiplantae</taxon>
        <taxon>Streptophyta</taxon>
        <taxon>Embryophyta</taxon>
        <taxon>Tracheophyta</taxon>
        <taxon>Spermatophyta</taxon>
        <taxon>Magnoliopsida</taxon>
        <taxon>eudicotyledons</taxon>
        <taxon>Gunneridae</taxon>
        <taxon>Pentapetalae</taxon>
        <taxon>rosids</taxon>
        <taxon>malvids</taxon>
        <taxon>Brassicales</taxon>
        <taxon>Brassicaceae</taxon>
        <taxon>Brassiceae</taxon>
        <taxon>Brassica</taxon>
    </lineage>
</organism>
<keyword evidence="1" id="KW-0472">Membrane</keyword>
<evidence type="ECO:0000256" key="1">
    <source>
        <dbReference type="SAM" id="Phobius"/>
    </source>
</evidence>
<keyword evidence="1" id="KW-0812">Transmembrane</keyword>
<evidence type="ECO:0000313" key="2">
    <source>
        <dbReference type="EMBL" id="CAF1941250.1"/>
    </source>
</evidence>
<keyword evidence="1" id="KW-1133">Transmembrane helix</keyword>
<dbReference type="EMBL" id="HG994369">
    <property type="protein sequence ID" value="CAF1941250.1"/>
    <property type="molecule type" value="Genomic_DNA"/>
</dbReference>
<sequence length="37" mass="4239">MAKGGVMYVCIKLVLLSFLSMCDKIREIIIIALRFLH</sequence>
<name>A0A816LJT5_BRANA</name>
<gene>
    <name evidence="2" type="ORF">DARMORV10_C05P63770.1</name>
</gene>
<feature type="transmembrane region" description="Helical" evidence="1">
    <location>
        <begin position="6"/>
        <end position="22"/>
    </location>
</feature>
<accession>A0A816LJT5</accession>
<dbReference type="Proteomes" id="UP001295469">
    <property type="component" value="Chromosome C05"/>
</dbReference>
<proteinExistence type="predicted"/>